<dbReference type="InterPro" id="IPR047173">
    <property type="entry name" value="STRAD_A/B-like"/>
</dbReference>
<dbReference type="EMBL" id="AM423616">
    <property type="protein sequence ID" value="CAN62327.1"/>
    <property type="molecule type" value="Genomic_DNA"/>
</dbReference>
<sequence>MGEVAYCKQNEYKRGISGWNFNLEDVKAQASLIPDVEDSGSDLGGSSNSLSGLDVHEKQSSMGHLSQVAEEGSDLMQNLPVPLPSVDSAINNIRVQSYKSDDESSIASSSHEHHISQGSSPRHDDQIENNLAEKPDPEISEKLLDMAIQSQKVGSSSDSTSSLEVNCPVKGESDEPDERAKMPVVQQRGRFKVTSENVDLEKVVSSPMLQKSHSFQLLGVGFAAAVHETSKE</sequence>
<feature type="compositionally biased region" description="Basic and acidic residues" evidence="2">
    <location>
        <begin position="110"/>
        <end position="144"/>
    </location>
</feature>
<gene>
    <name evidence="3" type="ORF">VITISV_029805</name>
</gene>
<organism evidence="3">
    <name type="scientific">Vitis vinifera</name>
    <name type="common">Grape</name>
    <dbReference type="NCBI Taxonomy" id="29760"/>
    <lineage>
        <taxon>Eukaryota</taxon>
        <taxon>Viridiplantae</taxon>
        <taxon>Streptophyta</taxon>
        <taxon>Embryophyta</taxon>
        <taxon>Tracheophyta</taxon>
        <taxon>Spermatophyta</taxon>
        <taxon>Magnoliopsida</taxon>
        <taxon>eudicotyledons</taxon>
        <taxon>Gunneridae</taxon>
        <taxon>Pentapetalae</taxon>
        <taxon>rosids</taxon>
        <taxon>Vitales</taxon>
        <taxon>Vitaceae</taxon>
        <taxon>Viteae</taxon>
        <taxon>Vitis</taxon>
    </lineage>
</organism>
<dbReference type="GO" id="GO:0043539">
    <property type="term" value="F:protein serine/threonine kinase activator activity"/>
    <property type="evidence" value="ECO:0007669"/>
    <property type="project" value="InterPro"/>
</dbReference>
<reference evidence="3" key="1">
    <citation type="journal article" date="2007" name="PLoS ONE">
        <title>The first genome sequence of an elite grapevine cultivar (Pinot noir Vitis vinifera L.): coping with a highly heterozygous genome.</title>
        <authorList>
            <person name="Velasco R."/>
            <person name="Zharkikh A."/>
            <person name="Troggio M."/>
            <person name="Cartwright D.A."/>
            <person name="Cestaro A."/>
            <person name="Pruss D."/>
            <person name="Pindo M."/>
            <person name="FitzGerald L.M."/>
            <person name="Vezzulli S."/>
            <person name="Reid J."/>
            <person name="Malacarne G."/>
            <person name="Iliev D."/>
            <person name="Coppola G."/>
            <person name="Wardell B."/>
            <person name="Micheletti D."/>
            <person name="Macalma T."/>
            <person name="Facci M."/>
            <person name="Mitchell J.T."/>
            <person name="Perazzolli M."/>
            <person name="Eldredge G."/>
            <person name="Gatto P."/>
            <person name="Oyzerski R."/>
            <person name="Moretto M."/>
            <person name="Gutin N."/>
            <person name="Stefanini M."/>
            <person name="Chen Y."/>
            <person name="Segala C."/>
            <person name="Davenport C."/>
            <person name="Dematte L."/>
            <person name="Mraz A."/>
            <person name="Battilana J."/>
            <person name="Stormo K."/>
            <person name="Costa F."/>
            <person name="Tao Q."/>
            <person name="Si-Ammour A."/>
            <person name="Harkins T."/>
            <person name="Lackey A."/>
            <person name="Perbost C."/>
            <person name="Taillon B."/>
            <person name="Stella A."/>
            <person name="Solovyev V."/>
            <person name="Fawcett J.A."/>
            <person name="Sterck L."/>
            <person name="Vandepoele K."/>
            <person name="Grando S.M."/>
            <person name="Toppo S."/>
            <person name="Moser C."/>
            <person name="Lanchbury J."/>
            <person name="Bogden R."/>
            <person name="Skolnick M."/>
            <person name="Sgaramella V."/>
            <person name="Bhatnagar S.K."/>
            <person name="Fontana P."/>
            <person name="Gutin A."/>
            <person name="Van de Peer Y."/>
            <person name="Salamini F."/>
            <person name="Viola R."/>
        </authorList>
    </citation>
    <scope>NUCLEOTIDE SEQUENCE</scope>
</reference>
<dbReference type="AlphaFoldDB" id="A5AD88"/>
<dbReference type="PANTHER" id="PTHR48014:SF24">
    <property type="entry name" value="PROTEIN KINASE SUPERFAMILY PROTEIN"/>
    <property type="match status" value="1"/>
</dbReference>
<feature type="region of interest" description="Disordered" evidence="2">
    <location>
        <begin position="35"/>
        <end position="185"/>
    </location>
</feature>
<accession>A5AD88</accession>
<protein>
    <submittedName>
        <fullName evidence="3">Uncharacterized protein</fullName>
    </submittedName>
</protein>
<name>A5AD88_VITVI</name>
<evidence type="ECO:0000256" key="1">
    <source>
        <dbReference type="ARBA" id="ARBA00008874"/>
    </source>
</evidence>
<feature type="compositionally biased region" description="Low complexity" evidence="2">
    <location>
        <begin position="44"/>
        <end position="53"/>
    </location>
</feature>
<evidence type="ECO:0000256" key="2">
    <source>
        <dbReference type="SAM" id="MobiDB-lite"/>
    </source>
</evidence>
<comment type="similarity">
    <text evidence="1">Belongs to the protein kinase superfamily. STE Ser/Thr protein kinase family. STE20 subfamily.</text>
</comment>
<dbReference type="PANTHER" id="PTHR48014">
    <property type="entry name" value="SERINE/THREONINE-PROTEIN KINASE FRAY2"/>
    <property type="match status" value="1"/>
</dbReference>
<feature type="compositionally biased region" description="Polar residues" evidence="2">
    <location>
        <begin position="148"/>
        <end position="164"/>
    </location>
</feature>
<evidence type="ECO:0000313" key="3">
    <source>
        <dbReference type="EMBL" id="CAN62327.1"/>
    </source>
</evidence>
<feature type="compositionally biased region" description="Polar residues" evidence="2">
    <location>
        <begin position="88"/>
        <end position="98"/>
    </location>
</feature>
<proteinExistence type="inferred from homology"/>
<dbReference type="ExpressionAtlas" id="A5AD88">
    <property type="expression patterns" value="baseline and differential"/>
</dbReference>